<reference evidence="1 2" key="1">
    <citation type="submission" date="2016-07" db="EMBL/GenBank/DDBJ databases">
        <title>Complete genome sequence of Bradyrhizobium icense LMTR 13T, a potential inoculant strain isolated from lima bean (Phaseolus lunatus) in Peru.</title>
        <authorList>
            <person name="Ormeno-Orrillo E."/>
            <person name="Duran D."/>
            <person name="Rogel M.A."/>
            <person name="Rey L."/>
            <person name="Imperial J."/>
            <person name="Ruiz-Argueso T."/>
            <person name="Martinez-Romero E."/>
        </authorList>
    </citation>
    <scope>NUCLEOTIDE SEQUENCE [LARGE SCALE GENOMIC DNA]</scope>
    <source>
        <strain evidence="1 2">LMTR 13</strain>
    </source>
</reference>
<organism evidence="1 2">
    <name type="scientific">Bradyrhizobium icense</name>
    <dbReference type="NCBI Taxonomy" id="1274631"/>
    <lineage>
        <taxon>Bacteria</taxon>
        <taxon>Pseudomonadati</taxon>
        <taxon>Pseudomonadota</taxon>
        <taxon>Alphaproteobacteria</taxon>
        <taxon>Hyphomicrobiales</taxon>
        <taxon>Nitrobacteraceae</taxon>
        <taxon>Bradyrhizobium</taxon>
    </lineage>
</organism>
<dbReference type="KEGG" id="bic:LMTR13_07735"/>
<gene>
    <name evidence="1" type="ORF">LMTR13_07735</name>
</gene>
<evidence type="ECO:0000313" key="1">
    <source>
        <dbReference type="EMBL" id="ANW00091.1"/>
    </source>
</evidence>
<protein>
    <submittedName>
        <fullName evidence="1">Uncharacterized protein</fullName>
    </submittedName>
</protein>
<sequence>MKRIFVDAFTFEVARALDRDLSERFGDEFAATSEQQRLVAVLLALTDWGFLAHDDQRREASFCFGPVAKPLGAAVPDERLIELATHKILIVLTTSEMRRSIGLSKQYCADLDVDVIEQSWKGVGAIIDLIVEGSLRLMGPASKGGLIAEHLTRSIPGQKCYVWFSLGNRACEEPIMVDLAEPLIFEGHHRFPVKANGQLFVTLGSPTP</sequence>
<dbReference type="RefSeq" id="WP_065727377.1">
    <property type="nucleotide sequence ID" value="NZ_CP016428.1"/>
</dbReference>
<dbReference type="AlphaFoldDB" id="A0A1B1UBI9"/>
<keyword evidence="2" id="KW-1185">Reference proteome</keyword>
<proteinExistence type="predicted"/>
<evidence type="ECO:0000313" key="2">
    <source>
        <dbReference type="Proteomes" id="UP000092839"/>
    </source>
</evidence>
<dbReference type="STRING" id="1274631.LMTR13_07735"/>
<dbReference type="Proteomes" id="UP000092839">
    <property type="component" value="Chromosome"/>
</dbReference>
<accession>A0A1B1UBI9</accession>
<name>A0A1B1UBI9_9BRAD</name>
<dbReference type="EMBL" id="CP016428">
    <property type="protein sequence ID" value="ANW00091.1"/>
    <property type="molecule type" value="Genomic_DNA"/>
</dbReference>